<dbReference type="Pfam" id="PF00877">
    <property type="entry name" value="NLPC_P60"/>
    <property type="match status" value="1"/>
</dbReference>
<proteinExistence type="inferred from homology"/>
<dbReference type="SUPFAM" id="SSF54001">
    <property type="entry name" value="Cysteine proteinases"/>
    <property type="match status" value="1"/>
</dbReference>
<dbReference type="PANTHER" id="PTHR47053">
    <property type="entry name" value="MUREIN DD-ENDOPEPTIDASE MEPH-RELATED"/>
    <property type="match status" value="1"/>
</dbReference>
<organism evidence="6 7">
    <name type="scientific">Mesopusillimonas faecipullorum</name>
    <dbReference type="NCBI Taxonomy" id="2755040"/>
    <lineage>
        <taxon>Bacteria</taxon>
        <taxon>Pseudomonadati</taxon>
        <taxon>Pseudomonadota</taxon>
        <taxon>Betaproteobacteria</taxon>
        <taxon>Burkholderiales</taxon>
        <taxon>Alcaligenaceae</taxon>
        <taxon>Mesopusillimonas</taxon>
    </lineage>
</organism>
<dbReference type="InterPro" id="IPR051202">
    <property type="entry name" value="Peptidase_C40"/>
</dbReference>
<dbReference type="Proteomes" id="UP000776983">
    <property type="component" value="Unassembled WGS sequence"/>
</dbReference>
<keyword evidence="4" id="KW-0788">Thiol protease</keyword>
<accession>A0ABS8C9L6</accession>
<name>A0ABS8C9L6_9BURK</name>
<evidence type="ECO:0000313" key="7">
    <source>
        <dbReference type="Proteomes" id="UP000776983"/>
    </source>
</evidence>
<dbReference type="EMBL" id="JACDXW010000001">
    <property type="protein sequence ID" value="MCB5362537.1"/>
    <property type="molecule type" value="Genomic_DNA"/>
</dbReference>
<evidence type="ECO:0000256" key="3">
    <source>
        <dbReference type="ARBA" id="ARBA00022801"/>
    </source>
</evidence>
<keyword evidence="7" id="KW-1185">Reference proteome</keyword>
<evidence type="ECO:0000256" key="4">
    <source>
        <dbReference type="ARBA" id="ARBA00022807"/>
    </source>
</evidence>
<keyword evidence="3" id="KW-0378">Hydrolase</keyword>
<gene>
    <name evidence="6" type="ORF">H0484_02035</name>
</gene>
<feature type="domain" description="NlpC/P60" evidence="5">
    <location>
        <begin position="96"/>
        <end position="220"/>
    </location>
</feature>
<dbReference type="PROSITE" id="PS51935">
    <property type="entry name" value="NLPC_P60"/>
    <property type="match status" value="1"/>
</dbReference>
<evidence type="ECO:0000259" key="5">
    <source>
        <dbReference type="PROSITE" id="PS51935"/>
    </source>
</evidence>
<dbReference type="PANTHER" id="PTHR47053:SF1">
    <property type="entry name" value="MUREIN DD-ENDOPEPTIDASE MEPH-RELATED"/>
    <property type="match status" value="1"/>
</dbReference>
<sequence>MPPQQSATSLPPSPACASSLSKARARRLLSSCLTALSALTLVGCAATQPEQHAQPSRLIRDSYLSRTQADPLGAYLASKEFSNRYANDTYPASIPVSPNKILANAALDHLGVKYKYGGDEPNTGFDCSGLITYAAEHSLGLKLPRRSRDIARLGKAVERAELKKGDLVFFNTLGSRFSHVGIYLGDQQFVHAPRSGAVVRIENMNTNYWQKRYNGARRLDIDALQTASLSR</sequence>
<dbReference type="InterPro" id="IPR038765">
    <property type="entry name" value="Papain-like_cys_pep_sf"/>
</dbReference>
<evidence type="ECO:0000313" key="6">
    <source>
        <dbReference type="EMBL" id="MCB5362537.1"/>
    </source>
</evidence>
<reference evidence="6 7" key="1">
    <citation type="submission" date="2020-07" db="EMBL/GenBank/DDBJ databases">
        <title>Pusillimonas sp. nov., isolated from poultry manure in Taiwan.</title>
        <authorList>
            <person name="Lin S.-Y."/>
            <person name="Tang Y.-S."/>
            <person name="Young C.-C."/>
        </authorList>
    </citation>
    <scope>NUCLEOTIDE SEQUENCE [LARGE SCALE GENOMIC DNA]</scope>
    <source>
        <strain evidence="6 7">CC-YST705</strain>
    </source>
</reference>
<dbReference type="InterPro" id="IPR000064">
    <property type="entry name" value="NLP_P60_dom"/>
</dbReference>
<protein>
    <submittedName>
        <fullName evidence="6">C40 family peptidase</fullName>
    </submittedName>
</protein>
<evidence type="ECO:0000256" key="2">
    <source>
        <dbReference type="ARBA" id="ARBA00022670"/>
    </source>
</evidence>
<comment type="similarity">
    <text evidence="1">Belongs to the peptidase C40 family.</text>
</comment>
<comment type="caution">
    <text evidence="6">The sequence shown here is derived from an EMBL/GenBank/DDBJ whole genome shotgun (WGS) entry which is preliminary data.</text>
</comment>
<dbReference type="Gene3D" id="3.90.1720.10">
    <property type="entry name" value="endopeptidase domain like (from Nostoc punctiforme)"/>
    <property type="match status" value="1"/>
</dbReference>
<evidence type="ECO:0000256" key="1">
    <source>
        <dbReference type="ARBA" id="ARBA00007074"/>
    </source>
</evidence>
<keyword evidence="2" id="KW-0645">Protease</keyword>